<dbReference type="GO" id="GO:0004657">
    <property type="term" value="F:proline dehydrogenase activity"/>
    <property type="evidence" value="ECO:0007669"/>
    <property type="project" value="UniProtKB-EC"/>
</dbReference>
<keyword evidence="8" id="KW-1185">Reference proteome</keyword>
<dbReference type="OrthoDB" id="5464at2759"/>
<dbReference type="GO" id="GO:0010133">
    <property type="term" value="P:L-proline catabolic process to L-glutamate"/>
    <property type="evidence" value="ECO:0007669"/>
    <property type="project" value="TreeGrafter"/>
</dbReference>
<evidence type="ECO:0000313" key="7">
    <source>
        <dbReference type="EMBL" id="EER18309.1"/>
    </source>
</evidence>
<dbReference type="EMBL" id="GG671811">
    <property type="protein sequence ID" value="EER18309.1"/>
    <property type="molecule type" value="Genomic_DNA"/>
</dbReference>
<keyword evidence="5" id="KW-0642">Proline metabolism</keyword>
<keyword evidence="4" id="KW-0560">Oxidoreductase</keyword>
<dbReference type="InterPro" id="IPR011992">
    <property type="entry name" value="EF-hand-dom_pair"/>
</dbReference>
<evidence type="ECO:0000313" key="8">
    <source>
        <dbReference type="Proteomes" id="UP000007800"/>
    </source>
</evidence>
<name>C5KAY3_PERM5</name>
<dbReference type="PANTHER" id="PTHR13914:SF0">
    <property type="entry name" value="PROLINE DEHYDROGENASE 1, MITOCHONDRIAL"/>
    <property type="match status" value="1"/>
</dbReference>
<dbReference type="Pfam" id="PF01619">
    <property type="entry name" value="Pro_dh"/>
    <property type="match status" value="1"/>
</dbReference>
<reference evidence="7 8" key="1">
    <citation type="submission" date="2008-07" db="EMBL/GenBank/DDBJ databases">
        <authorList>
            <person name="El-Sayed N."/>
            <person name="Caler E."/>
            <person name="Inman J."/>
            <person name="Amedeo P."/>
            <person name="Hass B."/>
            <person name="Wortman J."/>
        </authorList>
    </citation>
    <scope>NUCLEOTIDE SEQUENCE [LARGE SCALE GENOMIC DNA]</scope>
    <source>
        <strain evidence="8">ATCC 50983 / TXsc</strain>
    </source>
</reference>
<dbReference type="EC" id="1.5.5.2" evidence="2"/>
<evidence type="ECO:0000256" key="3">
    <source>
        <dbReference type="ARBA" id="ARBA00022837"/>
    </source>
</evidence>
<accession>C5KAY3</accession>
<gene>
    <name evidence="7" type="ORF">Pmar_PMAR005217</name>
</gene>
<evidence type="ECO:0000256" key="4">
    <source>
        <dbReference type="ARBA" id="ARBA00023002"/>
    </source>
</evidence>
<dbReference type="InterPro" id="IPR015659">
    <property type="entry name" value="Proline_oxidase"/>
</dbReference>
<proteinExistence type="inferred from homology"/>
<dbReference type="InterPro" id="IPR029041">
    <property type="entry name" value="FAD-linked_oxidoreductase-like"/>
</dbReference>
<dbReference type="InterPro" id="IPR018247">
    <property type="entry name" value="EF_Hand_1_Ca_BS"/>
</dbReference>
<evidence type="ECO:0000256" key="1">
    <source>
        <dbReference type="ARBA" id="ARBA00005869"/>
    </source>
</evidence>
<dbReference type="GO" id="GO:0005509">
    <property type="term" value="F:calcium ion binding"/>
    <property type="evidence" value="ECO:0007669"/>
    <property type="project" value="InterPro"/>
</dbReference>
<sequence length="827" mass="92814">MSSDIGGIAQEHFLKKGSPPCIREFNGTDGEGGLHFGETAQVSTVSPNTTDRVWSCLVEKEDGTCIIVPDHYLVEIDDSSNEWVKPKQLFVALNIAKATQYNHLNVHTGRVYRYHYSESSKPNMWFMEDVTASNSSQKKVWGWINSDSVLLARHKSATAVNYPVVARQYLARLQNTGSMTSSSEAVAKYRELAFDRLCIVVAAYSPTEREASGIEIAEHDYVYVKDCLWDIAGCGFAYGHKEGCLEEGWMPTRCLVNVEMLRVATGGGGKAWEYVITYEEDRWTDRRTKKIAPIGDRMWVVGPSRDQSLEGLKPFESVVGHYSMELEELPLNDPKISFRWKSTGEVLRGWLVLKLCTCNYVIRNAEALYARSRSILGDGITHGVLRRTLFAHFCAGENEVDIKPKLVRLQEAGVTVILDPVDEGEVSHVVASSSGTAGPTVLGRHEEGRRFDSRVDLLKAAISTVNSAVEGKGIVAMKISPMGPPVVLERVSNRIRELESLYASRCGGSDCALSYEEVKEGWVEMHGDVEEEEMRMRFDKLDDDGDGKVDPIEWINSFSVMELSEMNVHRRDDEVALLQSMYDRVDAACKAAYEGGVRILIDAEWTAIQPAIDRMAACMMRKYNGDDTKGAIVYNTYQTYLKNTRRRVHRDLRMAQREGYKLGCKVVRGAYIVSERALAEKEGRESPIHDTYEATTASYHSSIEDLLKHASRPSMIIASHNAGTVRYAVQTLEECGNSEERQKHVYFGQLLGMSDPITFVLADNGYKAYKYVPYGPVKDVVPYLIRRTQENSTLLGTPAVAEERKMLFTELRRRLFGRRVAPKISAP</sequence>
<dbReference type="AlphaFoldDB" id="C5KAY3"/>
<dbReference type="Proteomes" id="UP000007800">
    <property type="component" value="Unassembled WGS sequence"/>
</dbReference>
<dbReference type="PROSITE" id="PS50222">
    <property type="entry name" value="EF_HAND_2"/>
    <property type="match status" value="1"/>
</dbReference>
<dbReference type="PANTHER" id="PTHR13914">
    <property type="entry name" value="PROLINE OXIDASE"/>
    <property type="match status" value="1"/>
</dbReference>
<dbReference type="SUPFAM" id="SSF51730">
    <property type="entry name" value="FAD-linked oxidoreductase"/>
    <property type="match status" value="1"/>
</dbReference>
<organism evidence="8">
    <name type="scientific">Perkinsus marinus (strain ATCC 50983 / TXsc)</name>
    <dbReference type="NCBI Taxonomy" id="423536"/>
    <lineage>
        <taxon>Eukaryota</taxon>
        <taxon>Sar</taxon>
        <taxon>Alveolata</taxon>
        <taxon>Perkinsozoa</taxon>
        <taxon>Perkinsea</taxon>
        <taxon>Perkinsida</taxon>
        <taxon>Perkinsidae</taxon>
        <taxon>Perkinsus</taxon>
    </lineage>
</organism>
<dbReference type="GeneID" id="9049039"/>
<protein>
    <recommendedName>
        <fullName evidence="2">proline dehydrogenase</fullName>
        <ecNumber evidence="2">1.5.5.2</ecNumber>
    </recommendedName>
</protein>
<dbReference type="RefSeq" id="XP_002786513.1">
    <property type="nucleotide sequence ID" value="XM_002786467.1"/>
</dbReference>
<evidence type="ECO:0000256" key="5">
    <source>
        <dbReference type="ARBA" id="ARBA00023062"/>
    </source>
</evidence>
<dbReference type="SUPFAM" id="SSF47473">
    <property type="entry name" value="EF-hand"/>
    <property type="match status" value="1"/>
</dbReference>
<dbReference type="InParanoid" id="C5KAY3"/>
<dbReference type="GO" id="GO:0005739">
    <property type="term" value="C:mitochondrion"/>
    <property type="evidence" value="ECO:0007669"/>
    <property type="project" value="TreeGrafter"/>
</dbReference>
<feature type="domain" description="EF-hand" evidence="6">
    <location>
        <begin position="529"/>
        <end position="564"/>
    </location>
</feature>
<keyword evidence="3" id="KW-0106">Calcium</keyword>
<dbReference type="GO" id="GO:0071949">
    <property type="term" value="F:FAD binding"/>
    <property type="evidence" value="ECO:0007669"/>
    <property type="project" value="TreeGrafter"/>
</dbReference>
<evidence type="ECO:0000256" key="2">
    <source>
        <dbReference type="ARBA" id="ARBA00012695"/>
    </source>
</evidence>
<dbReference type="InterPro" id="IPR002872">
    <property type="entry name" value="Proline_DH_dom"/>
</dbReference>
<dbReference type="InterPro" id="IPR002048">
    <property type="entry name" value="EF_hand_dom"/>
</dbReference>
<dbReference type="Gene3D" id="3.20.20.220">
    <property type="match status" value="1"/>
</dbReference>
<dbReference type="PROSITE" id="PS00018">
    <property type="entry name" value="EF_HAND_1"/>
    <property type="match status" value="1"/>
</dbReference>
<evidence type="ECO:0000259" key="6">
    <source>
        <dbReference type="PROSITE" id="PS50222"/>
    </source>
</evidence>
<dbReference type="Gene3D" id="1.10.238.10">
    <property type="entry name" value="EF-hand"/>
    <property type="match status" value="1"/>
</dbReference>
<comment type="similarity">
    <text evidence="1">Belongs to the proline oxidase family.</text>
</comment>